<accession>A0AA36I167</accession>
<evidence type="ECO:0000259" key="5">
    <source>
        <dbReference type="Pfam" id="PF02782"/>
    </source>
</evidence>
<reference evidence="6" key="1">
    <citation type="submission" date="2023-08" db="EMBL/GenBank/DDBJ databases">
        <authorList>
            <person name="Chen Y."/>
            <person name="Shah S."/>
            <person name="Dougan E. K."/>
            <person name="Thang M."/>
            <person name="Chan C."/>
        </authorList>
    </citation>
    <scope>NUCLEOTIDE SEQUENCE</scope>
</reference>
<dbReference type="FunFam" id="3.30.420.40:FF:000118">
    <property type="entry name" value="Xylulose kinase 2"/>
    <property type="match status" value="1"/>
</dbReference>
<gene>
    <name evidence="6" type="ORF">EVOR1521_LOCUS6838</name>
</gene>
<dbReference type="PANTHER" id="PTHR10196">
    <property type="entry name" value="SUGAR KINASE"/>
    <property type="match status" value="1"/>
</dbReference>
<dbReference type="GO" id="GO:0042732">
    <property type="term" value="P:D-xylose metabolic process"/>
    <property type="evidence" value="ECO:0007669"/>
    <property type="project" value="UniProtKB-UniRule"/>
</dbReference>
<dbReference type="GO" id="GO:0005997">
    <property type="term" value="P:xylulose metabolic process"/>
    <property type="evidence" value="ECO:0007669"/>
    <property type="project" value="TreeGrafter"/>
</dbReference>
<dbReference type="CDD" id="cd07776">
    <property type="entry name" value="ASKHA_NBD_FGGY_SpXK-like"/>
    <property type="match status" value="1"/>
</dbReference>
<comment type="similarity">
    <text evidence="1 4">Belongs to the FGGY kinase family.</text>
</comment>
<keyword evidence="4" id="KW-0859">Xylose metabolism</keyword>
<evidence type="ECO:0000256" key="2">
    <source>
        <dbReference type="ARBA" id="ARBA00022679"/>
    </source>
</evidence>
<evidence type="ECO:0000256" key="3">
    <source>
        <dbReference type="ARBA" id="ARBA00022777"/>
    </source>
</evidence>
<dbReference type="PIRSF" id="PIRSF000538">
    <property type="entry name" value="GlpK"/>
    <property type="match status" value="1"/>
</dbReference>
<dbReference type="Pfam" id="PF02782">
    <property type="entry name" value="FGGY_C"/>
    <property type="match status" value="1"/>
</dbReference>
<dbReference type="GO" id="GO:0005829">
    <property type="term" value="C:cytosol"/>
    <property type="evidence" value="ECO:0007669"/>
    <property type="project" value="TreeGrafter"/>
</dbReference>
<evidence type="ECO:0000256" key="1">
    <source>
        <dbReference type="ARBA" id="ARBA00009156"/>
    </source>
</evidence>
<keyword evidence="2 4" id="KW-0808">Transferase</keyword>
<dbReference type="EC" id="2.7.1.17" evidence="4"/>
<dbReference type="AlphaFoldDB" id="A0AA36I167"/>
<evidence type="ECO:0000313" key="6">
    <source>
        <dbReference type="EMBL" id="CAJ1378249.1"/>
    </source>
</evidence>
<dbReference type="Proteomes" id="UP001178507">
    <property type="component" value="Unassembled WGS sequence"/>
</dbReference>
<name>A0AA36I167_9DINO</name>
<keyword evidence="4" id="KW-0067">ATP-binding</keyword>
<comment type="catalytic activity">
    <reaction evidence="4">
        <text>D-xylulose + ATP = D-xylulose 5-phosphate + ADP + H(+)</text>
        <dbReference type="Rhea" id="RHEA:10964"/>
        <dbReference type="ChEBI" id="CHEBI:15378"/>
        <dbReference type="ChEBI" id="CHEBI:17140"/>
        <dbReference type="ChEBI" id="CHEBI:30616"/>
        <dbReference type="ChEBI" id="CHEBI:57737"/>
        <dbReference type="ChEBI" id="CHEBI:456216"/>
        <dbReference type="EC" id="2.7.1.17"/>
    </reaction>
</comment>
<keyword evidence="4" id="KW-0119">Carbohydrate metabolism</keyword>
<dbReference type="EMBL" id="CAUJNA010000524">
    <property type="protein sequence ID" value="CAJ1378249.1"/>
    <property type="molecule type" value="Genomic_DNA"/>
</dbReference>
<sequence length="546" mass="57979">MSLFLGLDSSTQGLKATAVRREDLQVFKRYAVNFDKDLPHYKTSGGMSASSNSARVTSPTLMWIEALDLILKKMQDDAFPFSEVLAVSGSGQQHGSVYWAKGSGELLGSLDGAQPLTKQLASAFARSESPIWADSSTGAQCARVEKALGRSRLAQATGSRAYERFTGMQIAKILEEEPSVYAGCERISLVSSAMCSVLLGAYAPLDTSDGSGTNLNQLQELGGRGWFVPALEAVAGDAAGLRRRLGPGLCSGHEGLGCVAPYFCKRYGFSESCLVVAWSGDNPNSLAGLGLHEPGDVAVSLGTSDTMFALMAVASPGEDGMVLRNPVDPTSFMGMLVFKNGSLSREVVLKEHCAGQWEQWEKMLANTKPGNSGAMGFYFHNPEITPTTGDKSGIFRFGSDDKELDSFPGPTEVRAVVESKVLAMKAFAQGIGLAPSEVKRIIATGGASASQGILQVLADVFGVPVFTLDQTDSASLGAAFRACHGFRCATEGFVPFSTVLAGKLQYKLAAEPSAEDAYRDALPRYLRLQKEVLAQLAGGDPKRVRS</sequence>
<proteinExistence type="inferred from homology"/>
<dbReference type="InterPro" id="IPR018485">
    <property type="entry name" value="FGGY_C"/>
</dbReference>
<keyword evidence="3 4" id="KW-0418">Kinase</keyword>
<dbReference type="GO" id="GO:0005524">
    <property type="term" value="F:ATP binding"/>
    <property type="evidence" value="ECO:0007669"/>
    <property type="project" value="UniProtKB-KW"/>
</dbReference>
<dbReference type="PANTHER" id="PTHR10196:SF57">
    <property type="entry name" value="XYLULOSE KINASE"/>
    <property type="match status" value="1"/>
</dbReference>
<dbReference type="Gene3D" id="3.30.420.40">
    <property type="match status" value="2"/>
</dbReference>
<dbReference type="InterPro" id="IPR042024">
    <property type="entry name" value="D-XK_euk"/>
</dbReference>
<evidence type="ECO:0000313" key="7">
    <source>
        <dbReference type="Proteomes" id="UP001178507"/>
    </source>
</evidence>
<comment type="caution">
    <text evidence="6">The sequence shown here is derived from an EMBL/GenBank/DDBJ whole genome shotgun (WGS) entry which is preliminary data.</text>
</comment>
<evidence type="ECO:0000256" key="4">
    <source>
        <dbReference type="RuleBase" id="RU367058"/>
    </source>
</evidence>
<feature type="domain" description="Carbohydrate kinase FGGY C-terminal" evidence="5">
    <location>
        <begin position="298"/>
        <end position="484"/>
    </location>
</feature>
<keyword evidence="4" id="KW-0547">Nucleotide-binding</keyword>
<organism evidence="6 7">
    <name type="scientific">Effrenium voratum</name>
    <dbReference type="NCBI Taxonomy" id="2562239"/>
    <lineage>
        <taxon>Eukaryota</taxon>
        <taxon>Sar</taxon>
        <taxon>Alveolata</taxon>
        <taxon>Dinophyceae</taxon>
        <taxon>Suessiales</taxon>
        <taxon>Symbiodiniaceae</taxon>
        <taxon>Effrenium</taxon>
    </lineage>
</organism>
<keyword evidence="7" id="KW-1185">Reference proteome</keyword>
<protein>
    <recommendedName>
        <fullName evidence="4">Xylulose kinase</fullName>
        <ecNumber evidence="4">2.7.1.17</ecNumber>
    </recommendedName>
</protein>
<dbReference type="SUPFAM" id="SSF53067">
    <property type="entry name" value="Actin-like ATPase domain"/>
    <property type="match status" value="2"/>
</dbReference>
<dbReference type="InterPro" id="IPR000577">
    <property type="entry name" value="Carb_kinase_FGGY"/>
</dbReference>
<dbReference type="GO" id="GO:0004856">
    <property type="term" value="F:D-xylulokinase activity"/>
    <property type="evidence" value="ECO:0007669"/>
    <property type="project" value="UniProtKB-UniRule"/>
</dbReference>
<dbReference type="InterPro" id="IPR043129">
    <property type="entry name" value="ATPase_NBD"/>
</dbReference>